<evidence type="ECO:0000313" key="1">
    <source>
        <dbReference type="EMBL" id="KXV59232.1"/>
    </source>
</evidence>
<dbReference type="AlphaFoldDB" id="A0A149U1J8"/>
<dbReference type="Proteomes" id="UP000075360">
    <property type="component" value="Unassembled WGS sequence"/>
</dbReference>
<proteinExistence type="predicted"/>
<evidence type="ECO:0000313" key="2">
    <source>
        <dbReference type="Proteomes" id="UP000075360"/>
    </source>
</evidence>
<sequence>MPDSGSGLAGKRVERADTASFTLAPMVSASAKPHSAPGSTHLTALGRRVCTSITTAGDANVRLWKDDTE</sequence>
<comment type="caution">
    <text evidence="1">The sequence shown here is derived from an EMBL/GenBank/DDBJ whole genome shotgun (WGS) entry which is preliminary data.</text>
</comment>
<protein>
    <submittedName>
        <fullName evidence="1">Uncharacterized protein</fullName>
    </submittedName>
</protein>
<dbReference type="PATRIC" id="fig|446692.4.peg.1043"/>
<name>A0A149U1J8_9PROT</name>
<accession>A0A149U1J8</accession>
<gene>
    <name evidence="1" type="ORF">AD948_09305</name>
</gene>
<reference evidence="1 2" key="1">
    <citation type="submission" date="2015-06" db="EMBL/GenBank/DDBJ databases">
        <title>Improved classification and identification of acetic acid bacteria using matrix-assisted laser desorption/ionization time-of-flight mass spectrometry; Gluconobacter nephelii and Gluconobacter uchimurae are later heterotypic synonyms of Gluconobacter japonicus and Gluconobacter oxydans, respectively.</title>
        <authorList>
            <person name="Li L."/>
            <person name="Cleenwerck I."/>
            <person name="De Vuyst L."/>
            <person name="Vandamme P."/>
        </authorList>
    </citation>
    <scope>NUCLEOTIDE SEQUENCE [LARGE SCALE GENOMIC DNA]</scope>
    <source>
        <strain evidence="1 2">LMG 23690</strain>
    </source>
</reference>
<organism evidence="1 2">
    <name type="scientific">Acetobacter senegalensis</name>
    <dbReference type="NCBI Taxonomy" id="446692"/>
    <lineage>
        <taxon>Bacteria</taxon>
        <taxon>Pseudomonadati</taxon>
        <taxon>Pseudomonadota</taxon>
        <taxon>Alphaproteobacteria</taxon>
        <taxon>Acetobacterales</taxon>
        <taxon>Acetobacteraceae</taxon>
        <taxon>Acetobacter</taxon>
    </lineage>
</organism>
<dbReference type="EMBL" id="LHZU01000131">
    <property type="protein sequence ID" value="KXV59232.1"/>
    <property type="molecule type" value="Genomic_DNA"/>
</dbReference>